<name>X1SR51_9ZZZZ</name>
<dbReference type="AlphaFoldDB" id="X1SR51"/>
<accession>X1SR51</accession>
<organism evidence="1">
    <name type="scientific">marine sediment metagenome</name>
    <dbReference type="NCBI Taxonomy" id="412755"/>
    <lineage>
        <taxon>unclassified sequences</taxon>
        <taxon>metagenomes</taxon>
        <taxon>ecological metagenomes</taxon>
    </lineage>
</organism>
<protein>
    <submittedName>
        <fullName evidence="1">Uncharacterized protein</fullName>
    </submittedName>
</protein>
<sequence>MAELISSLDESAGKRDDGISAVVDCEYYDAVGGVGVGDSIFELDPTVAYAGNQSLHMKTRTTEAAQFDTIGARGYFYLSDTKKLDMSVHLKSPDWAKIHLLSFYFNFFDATHSHYVALDYRHDLPIWKYRALDGLMYDITDSDFTPLALAWHRLRLQADLNTNKYVAMIFDNLI</sequence>
<evidence type="ECO:0000313" key="1">
    <source>
        <dbReference type="EMBL" id="GAI81611.1"/>
    </source>
</evidence>
<dbReference type="EMBL" id="BARW01009529">
    <property type="protein sequence ID" value="GAI81611.1"/>
    <property type="molecule type" value="Genomic_DNA"/>
</dbReference>
<comment type="caution">
    <text evidence="1">The sequence shown here is derived from an EMBL/GenBank/DDBJ whole genome shotgun (WGS) entry which is preliminary data.</text>
</comment>
<gene>
    <name evidence="1" type="ORF">S12H4_19133</name>
</gene>
<proteinExistence type="predicted"/>
<feature type="non-terminal residue" evidence="1">
    <location>
        <position position="174"/>
    </location>
</feature>
<reference evidence="1" key="1">
    <citation type="journal article" date="2014" name="Front. Microbiol.">
        <title>High frequency of phylogenetically diverse reductive dehalogenase-homologous genes in deep subseafloor sedimentary metagenomes.</title>
        <authorList>
            <person name="Kawai M."/>
            <person name="Futagami T."/>
            <person name="Toyoda A."/>
            <person name="Takaki Y."/>
            <person name="Nishi S."/>
            <person name="Hori S."/>
            <person name="Arai W."/>
            <person name="Tsubouchi T."/>
            <person name="Morono Y."/>
            <person name="Uchiyama I."/>
            <person name="Ito T."/>
            <person name="Fujiyama A."/>
            <person name="Inagaki F."/>
            <person name="Takami H."/>
        </authorList>
    </citation>
    <scope>NUCLEOTIDE SEQUENCE</scope>
    <source>
        <strain evidence="1">Expedition CK06-06</strain>
    </source>
</reference>